<dbReference type="PANTHER" id="PTHR46006">
    <property type="entry name" value="RHO GUANINE NUCLEOTIDE EXCHANGE FACTOR AT 64C, ISOFORM A"/>
    <property type="match status" value="1"/>
</dbReference>
<feature type="region of interest" description="Disordered" evidence="4">
    <location>
        <begin position="304"/>
        <end position="341"/>
    </location>
</feature>
<dbReference type="FunFam" id="2.30.29.30:FF:000151">
    <property type="entry name" value="Rho guanine nucleotide exchange factor 3"/>
    <property type="match status" value="1"/>
</dbReference>
<comment type="subcellular location">
    <subcellularLocation>
        <location evidence="1">Cytoplasm</location>
    </subcellularLocation>
</comment>
<name>A0A8T2JA87_9PIPI</name>
<dbReference type="PANTHER" id="PTHR46006:SF4">
    <property type="entry name" value="NEUROEPITHELIAL CELL-TRANSFORMING GENE 1 PROTEIN"/>
    <property type="match status" value="1"/>
</dbReference>
<dbReference type="Pfam" id="PF22697">
    <property type="entry name" value="SOS1_NGEF_PH"/>
    <property type="match status" value="1"/>
</dbReference>
<accession>A0A8T2JA87</accession>
<evidence type="ECO:0000256" key="2">
    <source>
        <dbReference type="ARBA" id="ARBA00022490"/>
    </source>
</evidence>
<keyword evidence="3" id="KW-0344">Guanine-nucleotide releasing factor</keyword>
<keyword evidence="2" id="KW-0963">Cytoplasm</keyword>
<dbReference type="Proteomes" id="UP000812440">
    <property type="component" value="Chromosome 3"/>
</dbReference>
<dbReference type="PROSITE" id="PS00741">
    <property type="entry name" value="DH_1"/>
    <property type="match status" value="1"/>
</dbReference>
<sequence length="341" mass="39246">MLKLSIMSEEELTHIFGDLDSYIPLHEEFLAKLGEATRADGTVGQIGHILINWLPRLNAYKEYCSNQLAAKALLDQKKLDRRVQDFLQRCIESPFSRKLDLWSFLDIPRSRLVKYPLLLKEILRHTPKDHLDTKSLEEALCLIQGVLADINLKKGESECQYYVDKLEYLDDKQRDLRIESSKALLCHGELKNKNGHKLYLFLFQDVLVLTRPVTRNERHYFQVYRQPIPVQELVLEDLQDGDVRMGGSFRGAFSNSDKEQKDLPDLSEECEENQPPVTNVKDPRRSSTVSGIVEMDLEENELNSTLNAGGDIKDGKTQCSQKEMQKLDKAQQGLKRKETLV</sequence>
<evidence type="ECO:0000256" key="1">
    <source>
        <dbReference type="ARBA" id="ARBA00004496"/>
    </source>
</evidence>
<dbReference type="PROSITE" id="PS50010">
    <property type="entry name" value="DH_2"/>
    <property type="match status" value="1"/>
</dbReference>
<dbReference type="SMART" id="SM00325">
    <property type="entry name" value="RhoGEF"/>
    <property type="match status" value="1"/>
</dbReference>
<comment type="caution">
    <text evidence="6">The sequence shown here is derived from an EMBL/GenBank/DDBJ whole genome shotgun (WGS) entry which is preliminary data.</text>
</comment>
<dbReference type="InterPro" id="IPR011993">
    <property type="entry name" value="PH-like_dom_sf"/>
</dbReference>
<dbReference type="GO" id="GO:0005737">
    <property type="term" value="C:cytoplasm"/>
    <property type="evidence" value="ECO:0007669"/>
    <property type="project" value="UniProtKB-SubCell"/>
</dbReference>
<gene>
    <name evidence="6" type="ORF">GDO86_006225</name>
</gene>
<reference evidence="6" key="1">
    <citation type="thesis" date="2020" institute="ProQuest LLC" country="789 East Eisenhower Parkway, Ann Arbor, MI, USA">
        <title>Comparative Genomics and Chromosome Evolution.</title>
        <authorList>
            <person name="Mudd A.B."/>
        </authorList>
    </citation>
    <scope>NUCLEOTIDE SEQUENCE</scope>
    <source>
        <strain evidence="6">Female2</strain>
        <tissue evidence="6">Blood</tissue>
    </source>
</reference>
<organism evidence="6 7">
    <name type="scientific">Hymenochirus boettgeri</name>
    <name type="common">Congo dwarf clawed frog</name>
    <dbReference type="NCBI Taxonomy" id="247094"/>
    <lineage>
        <taxon>Eukaryota</taxon>
        <taxon>Metazoa</taxon>
        <taxon>Chordata</taxon>
        <taxon>Craniata</taxon>
        <taxon>Vertebrata</taxon>
        <taxon>Euteleostomi</taxon>
        <taxon>Amphibia</taxon>
        <taxon>Batrachia</taxon>
        <taxon>Anura</taxon>
        <taxon>Pipoidea</taxon>
        <taxon>Pipidae</taxon>
        <taxon>Pipinae</taxon>
        <taxon>Hymenochirus</taxon>
    </lineage>
</organism>
<proteinExistence type="predicted"/>
<dbReference type="Pfam" id="PF00621">
    <property type="entry name" value="RhoGEF"/>
    <property type="match status" value="1"/>
</dbReference>
<dbReference type="AlphaFoldDB" id="A0A8T2JA87"/>
<dbReference type="Gene3D" id="1.20.900.10">
    <property type="entry name" value="Dbl homology (DH) domain"/>
    <property type="match status" value="1"/>
</dbReference>
<dbReference type="InterPro" id="IPR001331">
    <property type="entry name" value="GDS_CDC24_CS"/>
</dbReference>
<dbReference type="EMBL" id="JAACNH010000006">
    <property type="protein sequence ID" value="KAG8440388.1"/>
    <property type="molecule type" value="Genomic_DNA"/>
</dbReference>
<evidence type="ECO:0000259" key="5">
    <source>
        <dbReference type="PROSITE" id="PS50010"/>
    </source>
</evidence>
<dbReference type="InterPro" id="IPR051480">
    <property type="entry name" value="Endocytic_GEF_Adapter"/>
</dbReference>
<dbReference type="CDD" id="cd00160">
    <property type="entry name" value="RhoGEF"/>
    <property type="match status" value="1"/>
</dbReference>
<dbReference type="SUPFAM" id="SSF50729">
    <property type="entry name" value="PH domain-like"/>
    <property type="match status" value="1"/>
</dbReference>
<evidence type="ECO:0000313" key="6">
    <source>
        <dbReference type="EMBL" id="KAG8440388.1"/>
    </source>
</evidence>
<feature type="domain" description="DH" evidence="5">
    <location>
        <begin position="1"/>
        <end position="153"/>
    </location>
</feature>
<dbReference type="InterPro" id="IPR035899">
    <property type="entry name" value="DBL_dom_sf"/>
</dbReference>
<evidence type="ECO:0000313" key="7">
    <source>
        <dbReference type="Proteomes" id="UP000812440"/>
    </source>
</evidence>
<evidence type="ECO:0000256" key="4">
    <source>
        <dbReference type="SAM" id="MobiDB-lite"/>
    </source>
</evidence>
<protein>
    <recommendedName>
        <fullName evidence="5">DH domain-containing protein</fullName>
    </recommendedName>
</protein>
<dbReference type="OrthoDB" id="1716625at2759"/>
<dbReference type="SUPFAM" id="SSF48065">
    <property type="entry name" value="DBL homology domain (DH-domain)"/>
    <property type="match status" value="1"/>
</dbReference>
<feature type="compositionally biased region" description="Basic and acidic residues" evidence="4">
    <location>
        <begin position="323"/>
        <end position="341"/>
    </location>
</feature>
<dbReference type="Gene3D" id="2.30.29.30">
    <property type="entry name" value="Pleckstrin-homology domain (PH domain)/Phosphotyrosine-binding domain (PTB)"/>
    <property type="match status" value="1"/>
</dbReference>
<dbReference type="InterPro" id="IPR055251">
    <property type="entry name" value="SOS1_NGEF_PH"/>
</dbReference>
<dbReference type="GO" id="GO:0005085">
    <property type="term" value="F:guanyl-nucleotide exchange factor activity"/>
    <property type="evidence" value="ECO:0007669"/>
    <property type="project" value="UniProtKB-KW"/>
</dbReference>
<keyword evidence="7" id="KW-1185">Reference proteome</keyword>
<feature type="region of interest" description="Disordered" evidence="4">
    <location>
        <begin position="246"/>
        <end position="287"/>
    </location>
</feature>
<evidence type="ECO:0000256" key="3">
    <source>
        <dbReference type="ARBA" id="ARBA00022658"/>
    </source>
</evidence>
<dbReference type="InterPro" id="IPR000219">
    <property type="entry name" value="DH_dom"/>
</dbReference>
<dbReference type="GO" id="GO:0035556">
    <property type="term" value="P:intracellular signal transduction"/>
    <property type="evidence" value="ECO:0007669"/>
    <property type="project" value="InterPro"/>
</dbReference>
<dbReference type="GO" id="GO:0035025">
    <property type="term" value="P:positive regulation of Rho protein signal transduction"/>
    <property type="evidence" value="ECO:0007669"/>
    <property type="project" value="TreeGrafter"/>
</dbReference>